<accession>A0A1M4SIL5</accession>
<dbReference type="PANTHER" id="PTHR43525:SF1">
    <property type="entry name" value="PROTEIN MALY"/>
    <property type="match status" value="1"/>
</dbReference>
<keyword evidence="8" id="KW-1185">Reference proteome</keyword>
<dbReference type="GO" id="GO:0047804">
    <property type="term" value="F:cysteine-S-conjugate beta-lyase activity"/>
    <property type="evidence" value="ECO:0007669"/>
    <property type="project" value="UniProtKB-EC"/>
</dbReference>
<evidence type="ECO:0000256" key="4">
    <source>
        <dbReference type="ARBA" id="ARBA00023239"/>
    </source>
</evidence>
<dbReference type="InterPro" id="IPR004839">
    <property type="entry name" value="Aminotransferase_I/II_large"/>
</dbReference>
<comment type="similarity">
    <text evidence="5">Belongs to the class-II pyridoxal-phosphate-dependent aminotransferase family. MalY/PatB cystathionine beta-lyase subfamily.</text>
</comment>
<evidence type="ECO:0000259" key="6">
    <source>
        <dbReference type="Pfam" id="PF00155"/>
    </source>
</evidence>
<evidence type="ECO:0000256" key="5">
    <source>
        <dbReference type="ARBA" id="ARBA00037974"/>
    </source>
</evidence>
<dbReference type="RefSeq" id="WP_072966894.1">
    <property type="nucleotide sequence ID" value="NZ_FQUR01000006.1"/>
</dbReference>
<evidence type="ECO:0000256" key="3">
    <source>
        <dbReference type="ARBA" id="ARBA00022898"/>
    </source>
</evidence>
<keyword evidence="4 7" id="KW-0456">Lyase</keyword>
<proteinExistence type="inferred from homology"/>
<dbReference type="PANTHER" id="PTHR43525">
    <property type="entry name" value="PROTEIN MALY"/>
    <property type="match status" value="1"/>
</dbReference>
<reference evidence="8" key="1">
    <citation type="submission" date="2016-11" db="EMBL/GenBank/DDBJ databases">
        <authorList>
            <person name="Varghese N."/>
            <person name="Submissions S."/>
        </authorList>
    </citation>
    <scope>NUCLEOTIDE SEQUENCE [LARGE SCALE GENOMIC DNA]</scope>
    <source>
        <strain evidence="8">DSM 18761</strain>
    </source>
</reference>
<organism evidence="7 8">
    <name type="scientific">Thermoanaerobacter uzonensis DSM 18761</name>
    <dbReference type="NCBI Taxonomy" id="1123369"/>
    <lineage>
        <taxon>Bacteria</taxon>
        <taxon>Bacillati</taxon>
        <taxon>Bacillota</taxon>
        <taxon>Clostridia</taxon>
        <taxon>Thermoanaerobacterales</taxon>
        <taxon>Thermoanaerobacteraceae</taxon>
        <taxon>Thermoanaerobacter</taxon>
    </lineage>
</organism>
<evidence type="ECO:0000313" key="7">
    <source>
        <dbReference type="EMBL" id="SHE32050.1"/>
    </source>
</evidence>
<dbReference type="EMBL" id="FQUR01000006">
    <property type="protein sequence ID" value="SHE32050.1"/>
    <property type="molecule type" value="Genomic_DNA"/>
</dbReference>
<dbReference type="Proteomes" id="UP000184127">
    <property type="component" value="Unassembled WGS sequence"/>
</dbReference>
<dbReference type="EC" id="4.4.1.13" evidence="2"/>
<keyword evidence="3" id="KW-0663">Pyridoxal phosphate</keyword>
<protein>
    <recommendedName>
        <fullName evidence="2">cysteine-S-conjugate beta-lyase</fullName>
        <ecNumber evidence="2">4.4.1.13</ecNumber>
    </recommendedName>
</protein>
<sequence length="394" mass="45692">MKYNFDEIVDRRNTDSIKWGNLKQTFGEEDLLPMWVADMDFKAPIEVIEAFKERVQHGVFGYTWIQDSFYDAIINWVKRRFNWDIKKEWILFIPGVIPGLSIGVRELTNEGEKVLIQPPVYPPFYEVINNNNRVINKNPLKHNGKKFVMDYEDLEKKIDEETKLMILCNPHNPVGRAWTKEELEILGHICVKNDLTIVCDEIHSDFILKGYKHTPLATISKELEQRTITLMAPSKTFNIPGLATAFAIIPNPDLRNKYQKAIKALRIDNITIFGALGLETAYNKGEEWLEELLKYIEYNVDFAIDYIHKNIPEVEVDRPEGTYLLWLNFKKLNKTSDEIYKALIEVGKVALNDGRQYGEEGDGFFRLNVGCPKATLEEGLKRIEKAVKSLKRAY</sequence>
<comment type="cofactor">
    <cofactor evidence="1">
        <name>pyridoxal 5'-phosphate</name>
        <dbReference type="ChEBI" id="CHEBI:597326"/>
    </cofactor>
</comment>
<dbReference type="NCBIfam" id="TIGR04350">
    <property type="entry name" value="C_S_lyase_PatB"/>
    <property type="match status" value="1"/>
</dbReference>
<feature type="domain" description="Aminotransferase class I/classII large" evidence="6">
    <location>
        <begin position="38"/>
        <end position="383"/>
    </location>
</feature>
<dbReference type="CDD" id="cd00609">
    <property type="entry name" value="AAT_like"/>
    <property type="match status" value="1"/>
</dbReference>
<dbReference type="InterPro" id="IPR015424">
    <property type="entry name" value="PyrdxlP-dep_Trfase"/>
</dbReference>
<dbReference type="SUPFAM" id="SSF53383">
    <property type="entry name" value="PLP-dependent transferases"/>
    <property type="match status" value="1"/>
</dbReference>
<dbReference type="GO" id="GO:0030170">
    <property type="term" value="F:pyridoxal phosphate binding"/>
    <property type="evidence" value="ECO:0007669"/>
    <property type="project" value="InterPro"/>
</dbReference>
<dbReference type="Pfam" id="PF00155">
    <property type="entry name" value="Aminotran_1_2"/>
    <property type="match status" value="1"/>
</dbReference>
<dbReference type="Gene3D" id="3.40.640.10">
    <property type="entry name" value="Type I PLP-dependent aspartate aminotransferase-like (Major domain)"/>
    <property type="match status" value="1"/>
</dbReference>
<dbReference type="InterPro" id="IPR015422">
    <property type="entry name" value="PyrdxlP-dep_Trfase_small"/>
</dbReference>
<dbReference type="Gene3D" id="3.90.1150.10">
    <property type="entry name" value="Aspartate Aminotransferase, domain 1"/>
    <property type="match status" value="1"/>
</dbReference>
<evidence type="ECO:0000256" key="1">
    <source>
        <dbReference type="ARBA" id="ARBA00001933"/>
    </source>
</evidence>
<evidence type="ECO:0000256" key="2">
    <source>
        <dbReference type="ARBA" id="ARBA00012224"/>
    </source>
</evidence>
<dbReference type="InterPro" id="IPR051798">
    <property type="entry name" value="Class-II_PLP-Dep_Aminotrans"/>
</dbReference>
<dbReference type="InterPro" id="IPR015421">
    <property type="entry name" value="PyrdxlP-dep_Trfase_major"/>
</dbReference>
<evidence type="ECO:0000313" key="8">
    <source>
        <dbReference type="Proteomes" id="UP000184127"/>
    </source>
</evidence>
<dbReference type="InterPro" id="IPR027619">
    <property type="entry name" value="C-S_lyase_PatB-like"/>
</dbReference>
<gene>
    <name evidence="7" type="ORF">SAMN02745195_00162</name>
</gene>
<name>A0A1M4SIL5_9THEO</name>
<dbReference type="AlphaFoldDB" id="A0A1M4SIL5"/>